<feature type="transmembrane region" description="Helical" evidence="1">
    <location>
        <begin position="140"/>
        <end position="161"/>
    </location>
</feature>
<dbReference type="Proteomes" id="UP000241462">
    <property type="component" value="Unassembled WGS sequence"/>
</dbReference>
<feature type="transmembrane region" description="Helical" evidence="1">
    <location>
        <begin position="335"/>
        <end position="354"/>
    </location>
</feature>
<dbReference type="PANTHER" id="PTHR23028">
    <property type="entry name" value="ACETYLTRANSFERASE"/>
    <property type="match status" value="1"/>
</dbReference>
<organism evidence="3 4">
    <name type="scientific">Coniella lustricola</name>
    <dbReference type="NCBI Taxonomy" id="2025994"/>
    <lineage>
        <taxon>Eukaryota</taxon>
        <taxon>Fungi</taxon>
        <taxon>Dikarya</taxon>
        <taxon>Ascomycota</taxon>
        <taxon>Pezizomycotina</taxon>
        <taxon>Sordariomycetes</taxon>
        <taxon>Sordariomycetidae</taxon>
        <taxon>Diaporthales</taxon>
        <taxon>Schizoparmaceae</taxon>
        <taxon>Coniella</taxon>
    </lineage>
</organism>
<gene>
    <name evidence="3" type="ORF">BD289DRAFT_461305</name>
</gene>
<evidence type="ECO:0000313" key="4">
    <source>
        <dbReference type="Proteomes" id="UP000241462"/>
    </source>
</evidence>
<dbReference type="OrthoDB" id="5819582at2759"/>
<dbReference type="EMBL" id="KZ678459">
    <property type="protein sequence ID" value="PSR83497.1"/>
    <property type="molecule type" value="Genomic_DNA"/>
</dbReference>
<name>A0A2T3A5X3_9PEZI</name>
<dbReference type="InterPro" id="IPR050879">
    <property type="entry name" value="Acyltransferase_3"/>
</dbReference>
<keyword evidence="1" id="KW-1133">Transmembrane helix</keyword>
<feature type="transmembrane region" description="Helical" evidence="1">
    <location>
        <begin position="288"/>
        <end position="307"/>
    </location>
</feature>
<evidence type="ECO:0000256" key="1">
    <source>
        <dbReference type="SAM" id="Phobius"/>
    </source>
</evidence>
<sequence length="481" mass="55351">MLSPSTLFRAARRLVAPKTISADDQPSDRPLRPTAYLDGLRGFAAFLVYWHHHELWAHIYAPGRTQDVFENSWGRNGEYHLATFYGTRLFFTGGHTAVATFYVISGYVLTFKALQLTQNGQHARVADVVASALFRRWFRLYIPVLVTTFALITSWHLFGIWNSQIELKPTYAAEVWNWYTEFKNLSFIFKEGPMWPSYNGHLWSIPLEMRGSIITYVAALTLSRATTKARLLCEAGLAFYFMYICDAWYASVFMTGMLQCDLDLLARRSEPNSGFPTFLRRLEPYKKTVFYTLLVLALFFSGVPSHSRDLDEWRSNPGWYYLYYLKPQAVFDAKWFFLAIAANCLVAAIPRIPALKRFFEGRFCQYLGRISFSLYLVHGPILLLLGDRLYHAVGFVAPFLETQQRYSSWINKIPLPIAGPLGLEPAFLLPHIIMLPLTLWVSDVVTRHVDEPAVRFSQWLWNSIQQPKEQNGHASSGLRMD</sequence>
<dbReference type="InterPro" id="IPR002656">
    <property type="entry name" value="Acyl_transf_3_dom"/>
</dbReference>
<keyword evidence="3" id="KW-0012">Acyltransferase</keyword>
<evidence type="ECO:0000259" key="2">
    <source>
        <dbReference type="Pfam" id="PF01757"/>
    </source>
</evidence>
<dbReference type="STRING" id="2025994.A0A2T3A5X3"/>
<dbReference type="AlphaFoldDB" id="A0A2T3A5X3"/>
<keyword evidence="3" id="KW-0808">Transferase</keyword>
<dbReference type="InParanoid" id="A0A2T3A5X3"/>
<feature type="transmembrane region" description="Helical" evidence="1">
    <location>
        <begin position="237"/>
        <end position="258"/>
    </location>
</feature>
<dbReference type="PANTHER" id="PTHR23028:SF125">
    <property type="entry name" value="ACYLTRANSFERASE"/>
    <property type="match status" value="1"/>
</dbReference>
<proteinExistence type="predicted"/>
<dbReference type="Pfam" id="PF01757">
    <property type="entry name" value="Acyl_transf_3"/>
    <property type="match status" value="1"/>
</dbReference>
<keyword evidence="4" id="KW-1185">Reference proteome</keyword>
<evidence type="ECO:0000313" key="3">
    <source>
        <dbReference type="EMBL" id="PSR83497.1"/>
    </source>
</evidence>
<dbReference type="GO" id="GO:0016747">
    <property type="term" value="F:acyltransferase activity, transferring groups other than amino-acyl groups"/>
    <property type="evidence" value="ECO:0007669"/>
    <property type="project" value="InterPro"/>
</dbReference>
<reference evidence="3 4" key="1">
    <citation type="journal article" date="2018" name="Mycol. Prog.">
        <title>Coniella lustricola, a new species from submerged detritus.</title>
        <authorList>
            <person name="Raudabaugh D.B."/>
            <person name="Iturriaga T."/>
            <person name="Carver A."/>
            <person name="Mondo S."/>
            <person name="Pangilinan J."/>
            <person name="Lipzen A."/>
            <person name="He G."/>
            <person name="Amirebrahimi M."/>
            <person name="Grigoriev I.V."/>
            <person name="Miller A.N."/>
        </authorList>
    </citation>
    <scope>NUCLEOTIDE SEQUENCE [LARGE SCALE GENOMIC DNA]</scope>
    <source>
        <strain evidence="3 4">B22-T-1</strain>
    </source>
</reference>
<keyword evidence="1" id="KW-0472">Membrane</keyword>
<accession>A0A2T3A5X3</accession>
<keyword evidence="1" id="KW-0812">Transmembrane</keyword>
<protein>
    <submittedName>
        <fullName evidence="3">Acyltransferase 3</fullName>
    </submittedName>
</protein>
<feature type="domain" description="Acyltransferase 3" evidence="2">
    <location>
        <begin position="35"/>
        <end position="398"/>
    </location>
</feature>